<comment type="function">
    <text evidence="5 6">Cell division inhibitor that blocks the formation of polar Z ring septums. Rapidly oscillates between the poles of the cell to destabilize FtsZ filaments that have formed before they mature into polar Z rings. Prevents FtsZ polymerization.</text>
</comment>
<gene>
    <name evidence="6 9" type="primary">minC</name>
    <name evidence="9" type="ORF">GCM10007916_11470</name>
</gene>
<comment type="subunit">
    <text evidence="6">Interacts with MinD and FtsZ.</text>
</comment>
<dbReference type="RefSeq" id="WP_284203203.1">
    <property type="nucleotide sequence ID" value="NZ_BSPQ01000002.1"/>
</dbReference>
<dbReference type="InterPro" id="IPR007874">
    <property type="entry name" value="MinC_N"/>
</dbReference>
<dbReference type="InterPro" id="IPR036145">
    <property type="entry name" value="MinC_C_sf"/>
</dbReference>
<organism evidence="9 10">
    <name type="scientific">Psychromonas marina</name>
    <dbReference type="NCBI Taxonomy" id="88364"/>
    <lineage>
        <taxon>Bacteria</taxon>
        <taxon>Pseudomonadati</taxon>
        <taxon>Pseudomonadota</taxon>
        <taxon>Gammaproteobacteria</taxon>
        <taxon>Alteromonadales</taxon>
        <taxon>Psychromonadaceae</taxon>
        <taxon>Psychromonas</taxon>
    </lineage>
</organism>
<evidence type="ECO:0000256" key="5">
    <source>
        <dbReference type="ARBA" id="ARBA00025606"/>
    </source>
</evidence>
<dbReference type="HAMAP" id="MF_00267">
    <property type="entry name" value="MinC"/>
    <property type="match status" value="1"/>
</dbReference>
<dbReference type="EMBL" id="BSPQ01000002">
    <property type="protein sequence ID" value="GLS90080.1"/>
    <property type="molecule type" value="Genomic_DNA"/>
</dbReference>
<evidence type="ECO:0000259" key="8">
    <source>
        <dbReference type="Pfam" id="PF05209"/>
    </source>
</evidence>
<dbReference type="InterPro" id="IPR013033">
    <property type="entry name" value="MinC"/>
</dbReference>
<dbReference type="InterPro" id="IPR016098">
    <property type="entry name" value="CAP/MinC_C"/>
</dbReference>
<evidence type="ECO:0000313" key="9">
    <source>
        <dbReference type="EMBL" id="GLS90080.1"/>
    </source>
</evidence>
<evidence type="ECO:0000313" key="10">
    <source>
        <dbReference type="Proteomes" id="UP001157353"/>
    </source>
</evidence>
<evidence type="ECO:0000256" key="6">
    <source>
        <dbReference type="HAMAP-Rule" id="MF_00267"/>
    </source>
</evidence>
<dbReference type="NCBIfam" id="TIGR01222">
    <property type="entry name" value="minC"/>
    <property type="match status" value="1"/>
</dbReference>
<name>A0ABQ6DYL1_9GAMM</name>
<dbReference type="Gene3D" id="3.30.70.260">
    <property type="match status" value="1"/>
</dbReference>
<comment type="similarity">
    <text evidence="1 6">Belongs to the MinC family.</text>
</comment>
<evidence type="ECO:0000259" key="7">
    <source>
        <dbReference type="Pfam" id="PF03775"/>
    </source>
</evidence>
<reference evidence="10" key="1">
    <citation type="journal article" date="2019" name="Int. J. Syst. Evol. Microbiol.">
        <title>The Global Catalogue of Microorganisms (GCM) 10K type strain sequencing project: providing services to taxonomists for standard genome sequencing and annotation.</title>
        <authorList>
            <consortium name="The Broad Institute Genomics Platform"/>
            <consortium name="The Broad Institute Genome Sequencing Center for Infectious Disease"/>
            <person name="Wu L."/>
            <person name="Ma J."/>
        </authorList>
    </citation>
    <scope>NUCLEOTIDE SEQUENCE [LARGE SCALE GENOMIC DNA]</scope>
    <source>
        <strain evidence="10">NBRC 103166</strain>
    </source>
</reference>
<feature type="domain" description="Septum formation inhibitor MinC N-terminal" evidence="8">
    <location>
        <begin position="2"/>
        <end position="70"/>
    </location>
</feature>
<dbReference type="Pfam" id="PF05209">
    <property type="entry name" value="MinC_N"/>
    <property type="match status" value="1"/>
</dbReference>
<comment type="caution">
    <text evidence="9">The sequence shown here is derived from an EMBL/GenBank/DDBJ whole genome shotgun (WGS) entry which is preliminary data.</text>
</comment>
<dbReference type="Proteomes" id="UP001157353">
    <property type="component" value="Unassembled WGS sequence"/>
</dbReference>
<keyword evidence="3 6" id="KW-0717">Septation</keyword>
<evidence type="ECO:0000256" key="1">
    <source>
        <dbReference type="ARBA" id="ARBA00006291"/>
    </source>
</evidence>
<proteinExistence type="inferred from homology"/>
<protein>
    <recommendedName>
        <fullName evidence="6">Probable septum site-determining protein MinC</fullName>
    </recommendedName>
</protein>
<evidence type="ECO:0000256" key="4">
    <source>
        <dbReference type="ARBA" id="ARBA00023306"/>
    </source>
</evidence>
<evidence type="ECO:0000256" key="2">
    <source>
        <dbReference type="ARBA" id="ARBA00022618"/>
    </source>
</evidence>
<keyword evidence="10" id="KW-1185">Reference proteome</keyword>
<sequence length="237" mass="25721">MTLKSLNFSLLVVAVETEDLSQLADELNKRRIMAPDFFQYAPVVVHVENDTANLDFLRIREIVTENGFILAGVSGELSDSQKEALHADKIAILRRSKRQASKEVVVEDKPAEVVPEEVAETATFIANEVKTKIVTGRVRSGQQIYAKECDLVINGDVSAGAEIIADGNIHIYGTLRGRAIAGAMGDQTASVFCRVLAPELVSIAGVFKLSEGLPHEHLGKSCIVSLRNGQPVIETLN</sequence>
<dbReference type="PANTHER" id="PTHR34108">
    <property type="entry name" value="SEPTUM SITE-DETERMINING PROTEIN MINC"/>
    <property type="match status" value="1"/>
</dbReference>
<dbReference type="Pfam" id="PF03775">
    <property type="entry name" value="MinC_C"/>
    <property type="match status" value="1"/>
</dbReference>
<evidence type="ECO:0000256" key="3">
    <source>
        <dbReference type="ARBA" id="ARBA00023210"/>
    </source>
</evidence>
<dbReference type="PANTHER" id="PTHR34108:SF1">
    <property type="entry name" value="SEPTUM SITE-DETERMINING PROTEIN MINC"/>
    <property type="match status" value="1"/>
</dbReference>
<dbReference type="Gene3D" id="2.160.20.70">
    <property type="match status" value="1"/>
</dbReference>
<accession>A0ABQ6DYL1</accession>
<dbReference type="SUPFAM" id="SSF63848">
    <property type="entry name" value="Cell-division inhibitor MinC, C-terminal domain"/>
    <property type="match status" value="1"/>
</dbReference>
<keyword evidence="2 6" id="KW-0132">Cell division</keyword>
<keyword evidence="4 6" id="KW-0131">Cell cycle</keyword>
<dbReference type="InterPro" id="IPR005526">
    <property type="entry name" value="Septum_form_inhib_MinC_C"/>
</dbReference>
<feature type="domain" description="Septum formation inhibitor MinC C-terminal" evidence="7">
    <location>
        <begin position="133"/>
        <end position="233"/>
    </location>
</feature>